<comment type="pathway">
    <text evidence="1">Amino-acid biosynthesis; L-proline biosynthesis; L-glutamate 5-semialdehyde from L-ornithine: step 1/1.</text>
</comment>
<comment type="similarity">
    <text evidence="1">Belongs to the class-III pyridoxal-phosphate-dependent aminotransferase family.</text>
</comment>
<gene>
    <name evidence="3" type="ORF">MUK42_31834</name>
</gene>
<feature type="compositionally biased region" description="Basic and acidic residues" evidence="2">
    <location>
        <begin position="191"/>
        <end position="201"/>
    </location>
</feature>
<comment type="catalytic activity">
    <reaction evidence="1">
        <text>a 2-oxocarboxylate + L-ornithine = L-glutamate 5-semialdehyde + an L-alpha-amino acid</text>
        <dbReference type="Rhea" id="RHEA:13877"/>
        <dbReference type="ChEBI" id="CHEBI:35179"/>
        <dbReference type="ChEBI" id="CHEBI:46911"/>
        <dbReference type="ChEBI" id="CHEBI:58066"/>
        <dbReference type="ChEBI" id="CHEBI:59869"/>
        <dbReference type="EC" id="2.6.1.13"/>
    </reaction>
</comment>
<reference evidence="3" key="1">
    <citation type="submission" date="2022-05" db="EMBL/GenBank/DDBJ databases">
        <title>The Musa troglodytarum L. genome provides insights into the mechanism of non-climacteric behaviour and enrichment of carotenoids.</title>
        <authorList>
            <person name="Wang J."/>
        </authorList>
    </citation>
    <scope>NUCLEOTIDE SEQUENCE</scope>
    <source>
        <tissue evidence="3">Leaf</tissue>
    </source>
</reference>
<evidence type="ECO:0000256" key="2">
    <source>
        <dbReference type="SAM" id="MobiDB-lite"/>
    </source>
</evidence>
<dbReference type="GO" id="GO:0010121">
    <property type="term" value="P:L-arginine catabolic process to proline via ornithine"/>
    <property type="evidence" value="ECO:0007669"/>
    <property type="project" value="TreeGrafter"/>
</dbReference>
<feature type="region of interest" description="Disordered" evidence="2">
    <location>
        <begin position="263"/>
        <end position="292"/>
    </location>
</feature>
<protein>
    <recommendedName>
        <fullName evidence="1">Ornithine aminotransferase</fullName>
        <ecNumber evidence="1">2.6.1.13</ecNumber>
    </recommendedName>
</protein>
<keyword evidence="1" id="KW-0032">Aminotransferase</keyword>
<dbReference type="EC" id="2.6.1.13" evidence="1"/>
<feature type="region of interest" description="Disordered" evidence="2">
    <location>
        <begin position="174"/>
        <end position="202"/>
    </location>
</feature>
<name>A0A9E7L3M3_9LILI</name>
<dbReference type="PANTHER" id="PTHR11986">
    <property type="entry name" value="AMINOTRANSFERASE CLASS III"/>
    <property type="match status" value="1"/>
</dbReference>
<dbReference type="EMBL" id="CP097511">
    <property type="protein sequence ID" value="URE44723.1"/>
    <property type="molecule type" value="Genomic_DNA"/>
</dbReference>
<sequence length="292" mass="31928">MMISMAASRRQLQWLAKRMVAARNPCAVPQKSPPSSSEELMRLEEQCSAHNYHPIPMVFSQAKGTCVWDPEGNKYIDFLSAYSAVNQQFWVVLGSSGFLSKKRPGGDGDLQHPVLDCNKQRKGLSSITATQPVVGYTITHPPLVIHHCDLTHVTPPDVITRHWLGCSNLINNYNERDDTQQGGGGELEQNPEQRGEQRVDEPDVEQLGLLVITTRLSLAAVALPAGVEDGHRARQRPQEDEGEEELVGPVAVVVLLDHRRDAVEDPGAEGGRSQKLRKAPGAALDVVADSGV</sequence>
<dbReference type="GO" id="GO:0005737">
    <property type="term" value="C:cytoplasm"/>
    <property type="evidence" value="ECO:0007669"/>
    <property type="project" value="TreeGrafter"/>
</dbReference>
<keyword evidence="4" id="KW-1185">Reference proteome</keyword>
<dbReference type="Gene3D" id="3.90.1150.10">
    <property type="entry name" value="Aspartate Aminotransferase, domain 1"/>
    <property type="match status" value="1"/>
</dbReference>
<dbReference type="GO" id="GO:0042802">
    <property type="term" value="F:identical protein binding"/>
    <property type="evidence" value="ECO:0007669"/>
    <property type="project" value="TreeGrafter"/>
</dbReference>
<proteinExistence type="inferred from homology"/>
<dbReference type="PANTHER" id="PTHR11986:SF18">
    <property type="entry name" value="ORNITHINE AMINOTRANSFERASE, MITOCHONDRIAL"/>
    <property type="match status" value="1"/>
</dbReference>
<dbReference type="GO" id="GO:0030170">
    <property type="term" value="F:pyridoxal phosphate binding"/>
    <property type="evidence" value="ECO:0007669"/>
    <property type="project" value="TreeGrafter"/>
</dbReference>
<dbReference type="InterPro" id="IPR015424">
    <property type="entry name" value="PyrdxlP-dep_Trfase"/>
</dbReference>
<evidence type="ECO:0000256" key="1">
    <source>
        <dbReference type="RuleBase" id="RU365036"/>
    </source>
</evidence>
<organism evidence="3 4">
    <name type="scientific">Musa troglodytarum</name>
    <name type="common">fe'i banana</name>
    <dbReference type="NCBI Taxonomy" id="320322"/>
    <lineage>
        <taxon>Eukaryota</taxon>
        <taxon>Viridiplantae</taxon>
        <taxon>Streptophyta</taxon>
        <taxon>Embryophyta</taxon>
        <taxon>Tracheophyta</taxon>
        <taxon>Spermatophyta</taxon>
        <taxon>Magnoliopsida</taxon>
        <taxon>Liliopsida</taxon>
        <taxon>Zingiberales</taxon>
        <taxon>Musaceae</taxon>
        <taxon>Musa</taxon>
    </lineage>
</organism>
<evidence type="ECO:0000313" key="3">
    <source>
        <dbReference type="EMBL" id="URE44723.1"/>
    </source>
</evidence>
<comment type="cofactor">
    <cofactor evidence="1">
        <name>pyridoxal 5'-phosphate</name>
        <dbReference type="ChEBI" id="CHEBI:597326"/>
    </cofactor>
</comment>
<dbReference type="SUPFAM" id="SSF53383">
    <property type="entry name" value="PLP-dependent transferases"/>
    <property type="match status" value="1"/>
</dbReference>
<dbReference type="AlphaFoldDB" id="A0A9E7L3M3"/>
<dbReference type="GO" id="GO:0004587">
    <property type="term" value="F:ornithine aminotransferase activity"/>
    <property type="evidence" value="ECO:0007669"/>
    <property type="project" value="UniProtKB-EC"/>
</dbReference>
<keyword evidence="1" id="KW-0808">Transferase</keyword>
<dbReference type="GO" id="GO:0019544">
    <property type="term" value="P:L-arginine catabolic process to L-glutamate"/>
    <property type="evidence" value="ECO:0007669"/>
    <property type="project" value="TreeGrafter"/>
</dbReference>
<dbReference type="InterPro" id="IPR050103">
    <property type="entry name" value="Class-III_PLP-dep_AT"/>
</dbReference>
<dbReference type="OrthoDB" id="6513042at2759"/>
<dbReference type="InterPro" id="IPR015422">
    <property type="entry name" value="PyrdxlP-dep_Trfase_small"/>
</dbReference>
<dbReference type="Proteomes" id="UP001055439">
    <property type="component" value="Chromosome 9"/>
</dbReference>
<keyword evidence="1" id="KW-0663">Pyridoxal phosphate</keyword>
<accession>A0A9E7L3M3</accession>
<evidence type="ECO:0000313" key="4">
    <source>
        <dbReference type="Proteomes" id="UP001055439"/>
    </source>
</evidence>